<dbReference type="CDD" id="cd02423">
    <property type="entry name" value="Peptidase_C39G"/>
    <property type="match status" value="1"/>
</dbReference>
<evidence type="ECO:0000259" key="2">
    <source>
        <dbReference type="PROSITE" id="PS50990"/>
    </source>
</evidence>
<feature type="domain" description="Peptidase C39" evidence="2">
    <location>
        <begin position="82"/>
        <end position="212"/>
    </location>
</feature>
<comment type="caution">
    <text evidence="3">The sequence shown here is derived from an EMBL/GenBank/DDBJ whole genome shotgun (WGS) entry which is preliminary data.</text>
</comment>
<protein>
    <recommendedName>
        <fullName evidence="2">Peptidase C39 domain-containing protein</fullName>
    </recommendedName>
</protein>
<dbReference type="GO" id="GO:0006508">
    <property type="term" value="P:proteolysis"/>
    <property type="evidence" value="ECO:0007669"/>
    <property type="project" value="InterPro"/>
</dbReference>
<reference evidence="3 4" key="1">
    <citation type="journal article" date="2015" name="Stand. Genomic Sci.">
        <title>Genomic Encyclopedia of Bacterial and Archaeal Type Strains, Phase III: the genomes of soil and plant-associated and newly described type strains.</title>
        <authorList>
            <person name="Whitman W.B."/>
            <person name="Woyke T."/>
            <person name="Klenk H.P."/>
            <person name="Zhou Y."/>
            <person name="Lilburn T.G."/>
            <person name="Beck B.J."/>
            <person name="De Vos P."/>
            <person name="Vandamme P."/>
            <person name="Eisen J.A."/>
            <person name="Garrity G."/>
            <person name="Hugenholtz P."/>
            <person name="Kyrpides N.C."/>
        </authorList>
    </citation>
    <scope>NUCLEOTIDE SEQUENCE [LARGE SCALE GENOMIC DNA]</scope>
    <source>
        <strain evidence="3 4">CGMCC 1.10822</strain>
    </source>
</reference>
<name>A0A562RKN9_9BURK</name>
<dbReference type="RefSeq" id="WP_229473806.1">
    <property type="nucleotide sequence ID" value="NZ_VLLB01000001.1"/>
</dbReference>
<feature type="region of interest" description="Disordered" evidence="1">
    <location>
        <begin position="1"/>
        <end position="30"/>
    </location>
</feature>
<gene>
    <name evidence="3" type="ORF">IP91_00682</name>
</gene>
<feature type="compositionally biased region" description="Pro residues" evidence="1">
    <location>
        <begin position="20"/>
        <end position="30"/>
    </location>
</feature>
<dbReference type="GO" id="GO:0016020">
    <property type="term" value="C:membrane"/>
    <property type="evidence" value="ECO:0007669"/>
    <property type="project" value="InterPro"/>
</dbReference>
<dbReference type="Proteomes" id="UP000318431">
    <property type="component" value="Unassembled WGS sequence"/>
</dbReference>
<evidence type="ECO:0000313" key="3">
    <source>
        <dbReference type="EMBL" id="TWI69612.1"/>
    </source>
</evidence>
<evidence type="ECO:0000256" key="1">
    <source>
        <dbReference type="SAM" id="MobiDB-lite"/>
    </source>
</evidence>
<sequence length="258" mass="27429">MPARMAQRREAPSEWASPSAPAPPPAAPPPAPARLALASSFVLALALSPPVRAVDLPFAGAGPVSVGVTSIREARYLATVRQQFDFSCGSAAIATLLTHHYGVPVTEAQAFREMFAGGDQARIRREGFSLLDMKRYLAAHGFVADGFQQPLEALAGAALPAIVLVAERGYRHFVVVKGVRDGRVLLGDPAGGTRAMSRAAFEAIWLNHLLFVIHGRAGTPRFNALADWAVAPRMLPGEALDRTGLGRVTLPKHDVGDF</sequence>
<proteinExistence type="predicted"/>
<dbReference type="GO" id="GO:0008233">
    <property type="term" value="F:peptidase activity"/>
    <property type="evidence" value="ECO:0007669"/>
    <property type="project" value="InterPro"/>
</dbReference>
<dbReference type="Gene3D" id="3.90.70.10">
    <property type="entry name" value="Cysteine proteinases"/>
    <property type="match status" value="1"/>
</dbReference>
<evidence type="ECO:0000313" key="4">
    <source>
        <dbReference type="Proteomes" id="UP000318431"/>
    </source>
</evidence>
<dbReference type="Pfam" id="PF03412">
    <property type="entry name" value="Peptidase_C39"/>
    <property type="match status" value="1"/>
</dbReference>
<dbReference type="PROSITE" id="PS50990">
    <property type="entry name" value="PEPTIDASE_C39"/>
    <property type="match status" value="1"/>
</dbReference>
<dbReference type="InterPro" id="IPR005074">
    <property type="entry name" value="Peptidase_C39"/>
</dbReference>
<dbReference type="GO" id="GO:0005524">
    <property type="term" value="F:ATP binding"/>
    <property type="evidence" value="ECO:0007669"/>
    <property type="project" value="InterPro"/>
</dbReference>
<dbReference type="EMBL" id="VLLB01000001">
    <property type="protein sequence ID" value="TWI69612.1"/>
    <property type="molecule type" value="Genomic_DNA"/>
</dbReference>
<organism evidence="3 4">
    <name type="scientific">Pseudoduganella lurida</name>
    <dbReference type="NCBI Taxonomy" id="1036180"/>
    <lineage>
        <taxon>Bacteria</taxon>
        <taxon>Pseudomonadati</taxon>
        <taxon>Pseudomonadota</taxon>
        <taxon>Betaproteobacteria</taxon>
        <taxon>Burkholderiales</taxon>
        <taxon>Oxalobacteraceae</taxon>
        <taxon>Telluria group</taxon>
        <taxon>Pseudoduganella</taxon>
    </lineage>
</organism>
<accession>A0A562RKN9</accession>
<keyword evidence="4" id="KW-1185">Reference proteome</keyword>
<dbReference type="AlphaFoldDB" id="A0A562RKN9"/>